<dbReference type="PANTHER" id="PTHR11926">
    <property type="entry name" value="GLUCOSYL/GLUCURONOSYL TRANSFERASES"/>
    <property type="match status" value="1"/>
</dbReference>
<evidence type="ECO:0000256" key="1">
    <source>
        <dbReference type="ARBA" id="ARBA00004935"/>
    </source>
</evidence>
<protein>
    <recommendedName>
        <fullName evidence="7">Glycosyltransferase</fullName>
        <ecNumber evidence="7">2.4.1.-</ecNumber>
    </recommendedName>
</protein>
<dbReference type="GO" id="GO:0080044">
    <property type="term" value="F:quercetin 7-O-glucosyltransferase activity"/>
    <property type="evidence" value="ECO:0007669"/>
    <property type="project" value="TreeGrafter"/>
</dbReference>
<evidence type="ECO:0000313" key="8">
    <source>
        <dbReference type="EMBL" id="CAK7337746.1"/>
    </source>
</evidence>
<evidence type="ECO:0000256" key="5">
    <source>
        <dbReference type="ARBA" id="ARBA00047606"/>
    </source>
</evidence>
<gene>
    <name evidence="8" type="ORF">DCAF_LOCUS12784</name>
</gene>
<dbReference type="GO" id="GO:0010294">
    <property type="term" value="F:abscisic acid glucosyltransferase activity"/>
    <property type="evidence" value="ECO:0007669"/>
    <property type="project" value="TreeGrafter"/>
</dbReference>
<dbReference type="CDD" id="cd03784">
    <property type="entry name" value="GT1_Gtf-like"/>
    <property type="match status" value="1"/>
</dbReference>
<proteinExistence type="inferred from homology"/>
<dbReference type="EMBL" id="CAWUPB010001108">
    <property type="protein sequence ID" value="CAK7337746.1"/>
    <property type="molecule type" value="Genomic_DNA"/>
</dbReference>
<keyword evidence="9" id="KW-1185">Reference proteome</keyword>
<evidence type="ECO:0000256" key="7">
    <source>
        <dbReference type="RuleBase" id="RU362057"/>
    </source>
</evidence>
<accession>A0AAV1RPR3</accession>
<sequence length="470" mass="52568">MDVEEVHVLVLTLAWQGHMNPMLNLSKRLASKGIHVTFATTEVASHLIQKSNIRVPFTTSQSAKARSPQISLEFFSDGLDLEFDRVKNFDSYLESLETTGYKTISNLIKKFTNNGKKFSCIISNPFMPWVPKIATENDIPCAILWIQACTIYSIYYHYFKNPNSFPTLIDPYEFIELPGIPTLQVKDLPSFILPSCSPTIQKLVSNFIQNLDQVKWVLGNSFNELEEEVVKSIASLHPICPIGPLVSSLLLGQEESINGSVDMWIPEYSCIEWLDKKPPSSVIYISFGSVLSYSQKQIDNIAMGLKNSNRPFLWVIKPPQKGLENKIGDLPYDFLKETEGRGLVVTWCPQEKVLMHQAVACFITHCGWNSTLETVVAGVPIIAYPDWTDQPTVAKLVTSIFNIGVRLEVENGVASSEEIEKCIVEVTNGPEAAKIKKRALELKEAAKKAVAEGGSSDENIDQFIREFVGK</sequence>
<reference evidence="8 9" key="1">
    <citation type="submission" date="2024-01" db="EMBL/GenBank/DDBJ databases">
        <authorList>
            <person name="Waweru B."/>
        </authorList>
    </citation>
    <scope>NUCLEOTIDE SEQUENCE [LARGE SCALE GENOMIC DNA]</scope>
</reference>
<dbReference type="EC" id="2.4.1.-" evidence="7"/>
<dbReference type="GO" id="GO:0047213">
    <property type="term" value="F:anthocyanidin 3-O-glucosyltransferase activity"/>
    <property type="evidence" value="ECO:0007669"/>
    <property type="project" value="UniProtKB-EC"/>
</dbReference>
<organism evidence="8 9">
    <name type="scientific">Dovyalis caffra</name>
    <dbReference type="NCBI Taxonomy" id="77055"/>
    <lineage>
        <taxon>Eukaryota</taxon>
        <taxon>Viridiplantae</taxon>
        <taxon>Streptophyta</taxon>
        <taxon>Embryophyta</taxon>
        <taxon>Tracheophyta</taxon>
        <taxon>Spermatophyta</taxon>
        <taxon>Magnoliopsida</taxon>
        <taxon>eudicotyledons</taxon>
        <taxon>Gunneridae</taxon>
        <taxon>Pentapetalae</taxon>
        <taxon>rosids</taxon>
        <taxon>fabids</taxon>
        <taxon>Malpighiales</taxon>
        <taxon>Salicaceae</taxon>
        <taxon>Flacourtieae</taxon>
        <taxon>Dovyalis</taxon>
    </lineage>
</organism>
<dbReference type="InterPro" id="IPR002213">
    <property type="entry name" value="UDP_glucos_trans"/>
</dbReference>
<name>A0AAV1RPR3_9ROSI</name>
<comment type="similarity">
    <text evidence="2 6">Belongs to the UDP-glycosyltransferase family.</text>
</comment>
<evidence type="ECO:0000256" key="3">
    <source>
        <dbReference type="ARBA" id="ARBA00022676"/>
    </source>
</evidence>
<dbReference type="Pfam" id="PF00201">
    <property type="entry name" value="UDPGT"/>
    <property type="match status" value="1"/>
</dbReference>
<dbReference type="Proteomes" id="UP001314170">
    <property type="component" value="Unassembled WGS sequence"/>
</dbReference>
<keyword evidence="3 6" id="KW-0328">Glycosyltransferase</keyword>
<dbReference type="FunFam" id="3.40.50.2000:FF:000078">
    <property type="entry name" value="Glycosyltransferase"/>
    <property type="match status" value="1"/>
</dbReference>
<evidence type="ECO:0000256" key="2">
    <source>
        <dbReference type="ARBA" id="ARBA00009995"/>
    </source>
</evidence>
<dbReference type="AlphaFoldDB" id="A0AAV1RPR3"/>
<dbReference type="FunFam" id="3.40.50.2000:FF:000101">
    <property type="entry name" value="Glycosyltransferase"/>
    <property type="match status" value="1"/>
</dbReference>
<dbReference type="SUPFAM" id="SSF53756">
    <property type="entry name" value="UDP-Glycosyltransferase/glycogen phosphorylase"/>
    <property type="match status" value="1"/>
</dbReference>
<comment type="pathway">
    <text evidence="1">Pigment biosynthesis; anthocyanin biosynthesis.</text>
</comment>
<dbReference type="PANTHER" id="PTHR11926:SF1264">
    <property type="entry name" value="GLYCOSYLTRANSFERASE-RELATED"/>
    <property type="match status" value="1"/>
</dbReference>
<dbReference type="Gene3D" id="3.40.50.2000">
    <property type="entry name" value="Glycogen Phosphorylase B"/>
    <property type="match status" value="2"/>
</dbReference>
<keyword evidence="4 6" id="KW-0808">Transferase</keyword>
<comment type="caution">
    <text evidence="8">The sequence shown here is derived from an EMBL/GenBank/DDBJ whole genome shotgun (WGS) entry which is preliminary data.</text>
</comment>
<dbReference type="PROSITE" id="PS00375">
    <property type="entry name" value="UDPGT"/>
    <property type="match status" value="1"/>
</dbReference>
<evidence type="ECO:0000313" key="9">
    <source>
        <dbReference type="Proteomes" id="UP001314170"/>
    </source>
</evidence>
<dbReference type="GO" id="GO:0080043">
    <property type="term" value="F:quercetin 3-O-glucosyltransferase activity"/>
    <property type="evidence" value="ECO:0007669"/>
    <property type="project" value="TreeGrafter"/>
</dbReference>
<dbReference type="InterPro" id="IPR035595">
    <property type="entry name" value="UDP_glycos_trans_CS"/>
</dbReference>
<evidence type="ECO:0000256" key="4">
    <source>
        <dbReference type="ARBA" id="ARBA00022679"/>
    </source>
</evidence>
<evidence type="ECO:0000256" key="6">
    <source>
        <dbReference type="RuleBase" id="RU003718"/>
    </source>
</evidence>
<comment type="catalytic activity">
    <reaction evidence="5">
        <text>an anthocyanidin + UDP-alpha-D-glucose + H(+) = an anthocyanidin 3-O-beta-D-glucoside + UDP</text>
        <dbReference type="Rhea" id="RHEA:20093"/>
        <dbReference type="ChEBI" id="CHEBI:15378"/>
        <dbReference type="ChEBI" id="CHEBI:16307"/>
        <dbReference type="ChEBI" id="CHEBI:58223"/>
        <dbReference type="ChEBI" id="CHEBI:58885"/>
        <dbReference type="ChEBI" id="CHEBI:143576"/>
        <dbReference type="EC" id="2.4.1.115"/>
    </reaction>
</comment>